<evidence type="ECO:0000313" key="10">
    <source>
        <dbReference type="EMBL" id="JAA93602.1"/>
    </source>
</evidence>
<evidence type="ECO:0000256" key="4">
    <source>
        <dbReference type="ARBA" id="ARBA00023163"/>
    </source>
</evidence>
<feature type="region of interest" description="Disordered" evidence="7">
    <location>
        <begin position="415"/>
        <end position="512"/>
    </location>
</feature>
<protein>
    <submittedName>
        <fullName evidence="10">Putative mushroom body large-type kenyon cell-specific protein 1</fullName>
    </submittedName>
</protein>
<accession>T1E2H7</accession>
<feature type="region of interest" description="Disordered" evidence="7">
    <location>
        <begin position="41"/>
        <end position="93"/>
    </location>
</feature>
<evidence type="ECO:0000256" key="8">
    <source>
        <dbReference type="SAM" id="SignalP"/>
    </source>
</evidence>
<feature type="region of interest" description="Disordered" evidence="7">
    <location>
        <begin position="870"/>
        <end position="925"/>
    </location>
</feature>
<dbReference type="InterPro" id="IPR009057">
    <property type="entry name" value="Homeodomain-like_sf"/>
</dbReference>
<dbReference type="Gene3D" id="1.10.10.60">
    <property type="entry name" value="Homeodomain-like"/>
    <property type="match status" value="2"/>
</dbReference>
<dbReference type="GO" id="GO:0006357">
    <property type="term" value="P:regulation of transcription by RNA polymerase II"/>
    <property type="evidence" value="ECO:0007669"/>
    <property type="project" value="TreeGrafter"/>
</dbReference>
<feature type="signal peptide" evidence="8">
    <location>
        <begin position="1"/>
        <end position="23"/>
    </location>
</feature>
<dbReference type="EMBL" id="GALA01001250">
    <property type="protein sequence ID" value="JAA93602.1"/>
    <property type="molecule type" value="mRNA"/>
</dbReference>
<feature type="region of interest" description="Disordered" evidence="7">
    <location>
        <begin position="222"/>
        <end position="270"/>
    </location>
</feature>
<dbReference type="AlphaFoldDB" id="T1E2H7"/>
<feature type="domain" description="HTH psq-type" evidence="9">
    <location>
        <begin position="599"/>
        <end position="651"/>
    </location>
</feature>
<feature type="compositionally biased region" description="Basic and acidic residues" evidence="7">
    <location>
        <begin position="532"/>
        <end position="545"/>
    </location>
</feature>
<feature type="compositionally biased region" description="Low complexity" evidence="7">
    <location>
        <begin position="252"/>
        <end position="270"/>
    </location>
</feature>
<evidence type="ECO:0000256" key="1">
    <source>
        <dbReference type="ARBA" id="ARBA00004123"/>
    </source>
</evidence>
<dbReference type="Pfam" id="PF05225">
    <property type="entry name" value="HTH_psq"/>
    <property type="match status" value="2"/>
</dbReference>
<dbReference type="SUPFAM" id="SSF46689">
    <property type="entry name" value="Homeodomain-like"/>
    <property type="match status" value="2"/>
</dbReference>
<organism evidence="10">
    <name type="scientific">Psorophora albipes</name>
    <dbReference type="NCBI Taxonomy" id="869069"/>
    <lineage>
        <taxon>Eukaryota</taxon>
        <taxon>Metazoa</taxon>
        <taxon>Ecdysozoa</taxon>
        <taxon>Arthropoda</taxon>
        <taxon>Hexapoda</taxon>
        <taxon>Insecta</taxon>
        <taxon>Pterygota</taxon>
        <taxon>Neoptera</taxon>
        <taxon>Endopterygota</taxon>
        <taxon>Diptera</taxon>
        <taxon>Nematocera</taxon>
        <taxon>Culicoidea</taxon>
        <taxon>Culicidae</taxon>
        <taxon>Culicinae</taxon>
        <taxon>Aedini</taxon>
        <taxon>Psorophora</taxon>
    </lineage>
</organism>
<feature type="compositionally biased region" description="Polar residues" evidence="7">
    <location>
        <begin position="357"/>
        <end position="377"/>
    </location>
</feature>
<feature type="region of interest" description="Disordered" evidence="7">
    <location>
        <begin position="528"/>
        <end position="563"/>
    </location>
</feature>
<feature type="domain" description="HTH psq-type" evidence="9">
    <location>
        <begin position="120"/>
        <end position="168"/>
    </location>
</feature>
<evidence type="ECO:0000256" key="3">
    <source>
        <dbReference type="ARBA" id="ARBA00023125"/>
    </source>
</evidence>
<proteinExistence type="evidence at transcript level"/>
<keyword evidence="2" id="KW-0805">Transcription regulation</keyword>
<dbReference type="GO" id="GO:0005634">
    <property type="term" value="C:nucleus"/>
    <property type="evidence" value="ECO:0007669"/>
    <property type="project" value="UniProtKB-SubCell"/>
</dbReference>
<feature type="compositionally biased region" description="Gly residues" evidence="7">
    <location>
        <begin position="63"/>
        <end position="73"/>
    </location>
</feature>
<evidence type="ECO:0000256" key="5">
    <source>
        <dbReference type="ARBA" id="ARBA00023242"/>
    </source>
</evidence>
<dbReference type="PROSITE" id="PS50960">
    <property type="entry name" value="HTH_PSQ"/>
    <property type="match status" value="2"/>
</dbReference>
<feature type="compositionally biased region" description="Polar residues" evidence="7">
    <location>
        <begin position="335"/>
        <end position="347"/>
    </location>
</feature>
<keyword evidence="5 6" id="KW-0539">Nucleus</keyword>
<reference evidence="10" key="1">
    <citation type="journal article" date="2013" name="BMC Genomics">
        <title>A deep insight into the sialotranscriptome of the mosquito, Psorophora albipes.</title>
        <authorList>
            <person name="Chagas A.C."/>
            <person name="Calvo E."/>
            <person name="Rios-Velasquez C.M."/>
            <person name="Pessoa F.A."/>
            <person name="Medeiros J.F."/>
            <person name="Ribeiro J.M."/>
        </authorList>
    </citation>
    <scope>NUCLEOTIDE SEQUENCE</scope>
</reference>
<keyword evidence="4" id="KW-0804">Transcription</keyword>
<keyword evidence="3 6" id="KW-0238">DNA-binding</keyword>
<dbReference type="InterPro" id="IPR007889">
    <property type="entry name" value="HTH_Psq"/>
</dbReference>
<feature type="DNA-binding region" description="H-T-H motif" evidence="6">
    <location>
        <begin position="627"/>
        <end position="647"/>
    </location>
</feature>
<feature type="region of interest" description="Disordered" evidence="7">
    <location>
        <begin position="779"/>
        <end position="814"/>
    </location>
</feature>
<feature type="compositionally biased region" description="Low complexity" evidence="7">
    <location>
        <begin position="976"/>
        <end position="992"/>
    </location>
</feature>
<feature type="compositionally biased region" description="Low complexity" evidence="7">
    <location>
        <begin position="224"/>
        <end position="239"/>
    </location>
</feature>
<feature type="region of interest" description="Disordered" evidence="7">
    <location>
        <begin position="178"/>
        <end position="205"/>
    </location>
</feature>
<name>T1E2H7_9DIPT</name>
<feature type="compositionally biased region" description="Pro residues" evidence="7">
    <location>
        <begin position="240"/>
        <end position="250"/>
    </location>
</feature>
<feature type="chain" id="PRO_5004574742" evidence="8">
    <location>
        <begin position="24"/>
        <end position="1009"/>
    </location>
</feature>
<keyword evidence="8" id="KW-0732">Signal</keyword>
<dbReference type="GO" id="GO:0003677">
    <property type="term" value="F:DNA binding"/>
    <property type="evidence" value="ECO:0007669"/>
    <property type="project" value="UniProtKB-UniRule"/>
</dbReference>
<dbReference type="FunFam" id="1.10.10.60:FF:000019">
    <property type="entry name" value="Ligand-dependent corepressor isoform 1"/>
    <property type="match status" value="1"/>
</dbReference>
<dbReference type="PANTHER" id="PTHR21545">
    <property type="entry name" value="TRANSCRIPTION FACTOR MLR1/2"/>
    <property type="match status" value="1"/>
</dbReference>
<feature type="region of interest" description="Disordered" evidence="7">
    <location>
        <begin position="953"/>
        <end position="1009"/>
    </location>
</feature>
<feature type="compositionally biased region" description="Acidic residues" evidence="7">
    <location>
        <begin position="183"/>
        <end position="198"/>
    </location>
</feature>
<feature type="region of interest" description="Disordered" evidence="7">
    <location>
        <begin position="645"/>
        <end position="716"/>
    </location>
</feature>
<feature type="region of interest" description="Disordered" evidence="7">
    <location>
        <begin position="328"/>
        <end position="387"/>
    </location>
</feature>
<feature type="DNA-binding region" description="H-T-H motif" evidence="6">
    <location>
        <begin position="144"/>
        <end position="164"/>
    </location>
</feature>
<evidence type="ECO:0000259" key="9">
    <source>
        <dbReference type="PROSITE" id="PS50960"/>
    </source>
</evidence>
<feature type="region of interest" description="Disordered" evidence="7">
    <location>
        <begin position="587"/>
        <end position="607"/>
    </location>
</feature>
<dbReference type="PANTHER" id="PTHR21545:SF13">
    <property type="entry name" value="ECDYSONE-INDUCED PROTEIN 93F, ISOFORM C"/>
    <property type="match status" value="1"/>
</dbReference>
<sequence length="1009" mass="107907">MMHSMAAQLAAVASLGGMQPGLAQLYNPALWYSQLQQQMSPSEVGAETGAGSEAGPGEKLEGTSGGGGSGTGSSGEVPLDLSAKPGTSGLMMNPSHQQLMMSMMDPKNIYKAKPRLSPIGGRRTYTEDELQSALQDILNGKLGTRRAAVQYGIPRSTLRNKVYKLGMELKREMPHSNVPFADLVDDDDDKDSMEDDGKEDSPYHVRFNQQAIAEAYLRMYTGRTSTPKPEPSSATSTPPQQRPTPEPPMLKPIQSQTPQPTTAQPQSSPLAAAANSLIDPSLLLQLQSVLLAGSLPGLSQSKTPEEAANAQAAKVIQQQELIAEQIKKATHAEQRPSTSTPTLSNGQPVDPRLLPYLQQQNKPRTSTGTPETTSSMDLNDGGSDDSQVILKIPSYKPVPGQAPMPNTAAALLAASKNGGGDHHNLSTPSPPINVSPSVRDLSSLVIGGAPGPSTPRSVHTASPQQPTPPGQQTGPVNHLSVISPPMGGVGGGGGIQPRSNSQSPPSLMGGPQMLSISDVIARSISKNFQQHHQSDMLKQQRELHHQHQQQQHHQSMDPYGKRPTISVRTDISRFGTSPNLSQMTAQQLANTGTGGKGTRPKRGKYRNYDRDSLVEAVKAVQRGEMSVHRAGSYYGVPHSTLEYKVKERHLMRPRKREPKPQPGLDGLKSSDLGGSGSSSVLKGLEKSKSLGMGGGSKAQQMKNQFPGASPNGGLKMPLFDPSMGQMSYPPSFMWQAGFSGLPMDFVGRQAGAGAAGSSTGAADNIFASPLMQRFQQEQNKVGGGGAGGALSNNSGTPKTVRERAESMYDGTSTNGSLLDNIIRHSLDKKPGEMPHGALFDQLMKSNNLRQPSSQAADADDPSAALLAKVGAKRGATSPPIFLPDNIKRERASPDASSTSSTGSNRLGFNDQHHHLQQQQQQRHLDTSTEGLLENNRAELRNLIRLREDLTSMSVAHHHKRTPMEDQHNGGKDEQASSVLSEQLHLQQQQQHLLSHRLVTKLPPQTDDSS</sequence>
<comment type="subcellular location">
    <subcellularLocation>
        <location evidence="1 6">Nucleus</location>
    </subcellularLocation>
</comment>
<evidence type="ECO:0000256" key="6">
    <source>
        <dbReference type="PROSITE-ProRule" id="PRU00320"/>
    </source>
</evidence>
<feature type="compositionally biased region" description="Low complexity" evidence="7">
    <location>
        <begin position="663"/>
        <end position="682"/>
    </location>
</feature>
<feature type="compositionally biased region" description="Basic and acidic residues" evidence="7">
    <location>
        <begin position="961"/>
        <end position="974"/>
    </location>
</feature>
<evidence type="ECO:0000256" key="7">
    <source>
        <dbReference type="SAM" id="MobiDB-lite"/>
    </source>
</evidence>
<evidence type="ECO:0000256" key="2">
    <source>
        <dbReference type="ARBA" id="ARBA00023015"/>
    </source>
</evidence>